<proteinExistence type="predicted"/>
<keyword evidence="3" id="KW-1185">Reference proteome</keyword>
<feature type="region of interest" description="Disordered" evidence="1">
    <location>
        <begin position="892"/>
        <end position="968"/>
    </location>
</feature>
<dbReference type="RefSeq" id="XP_033599711.1">
    <property type="nucleotide sequence ID" value="XM_033749800.1"/>
</dbReference>
<accession>A0A6A6W5P4</accession>
<evidence type="ECO:0000313" key="2">
    <source>
        <dbReference type="EMBL" id="KAF2757260.1"/>
    </source>
</evidence>
<organism evidence="2 3">
    <name type="scientific">Pseudovirgaria hyperparasitica</name>
    <dbReference type="NCBI Taxonomy" id="470096"/>
    <lineage>
        <taxon>Eukaryota</taxon>
        <taxon>Fungi</taxon>
        <taxon>Dikarya</taxon>
        <taxon>Ascomycota</taxon>
        <taxon>Pezizomycotina</taxon>
        <taxon>Dothideomycetes</taxon>
        <taxon>Dothideomycetes incertae sedis</taxon>
        <taxon>Acrospermales</taxon>
        <taxon>Acrospermaceae</taxon>
        <taxon>Pseudovirgaria</taxon>
    </lineage>
</organism>
<reference evidence="2" key="1">
    <citation type="journal article" date="2020" name="Stud. Mycol.">
        <title>101 Dothideomycetes genomes: a test case for predicting lifestyles and emergence of pathogens.</title>
        <authorList>
            <person name="Haridas S."/>
            <person name="Albert R."/>
            <person name="Binder M."/>
            <person name="Bloem J."/>
            <person name="Labutti K."/>
            <person name="Salamov A."/>
            <person name="Andreopoulos B."/>
            <person name="Baker S."/>
            <person name="Barry K."/>
            <person name="Bills G."/>
            <person name="Bluhm B."/>
            <person name="Cannon C."/>
            <person name="Castanera R."/>
            <person name="Culley D."/>
            <person name="Daum C."/>
            <person name="Ezra D."/>
            <person name="Gonzalez J."/>
            <person name="Henrissat B."/>
            <person name="Kuo A."/>
            <person name="Liang C."/>
            <person name="Lipzen A."/>
            <person name="Lutzoni F."/>
            <person name="Magnuson J."/>
            <person name="Mondo S."/>
            <person name="Nolan M."/>
            <person name="Ohm R."/>
            <person name="Pangilinan J."/>
            <person name="Park H.-J."/>
            <person name="Ramirez L."/>
            <person name="Alfaro M."/>
            <person name="Sun H."/>
            <person name="Tritt A."/>
            <person name="Yoshinaga Y."/>
            <person name="Zwiers L.-H."/>
            <person name="Turgeon B."/>
            <person name="Goodwin S."/>
            <person name="Spatafora J."/>
            <person name="Crous P."/>
            <person name="Grigoriev I."/>
        </authorList>
    </citation>
    <scope>NUCLEOTIDE SEQUENCE</scope>
    <source>
        <strain evidence="2">CBS 121739</strain>
    </source>
</reference>
<dbReference type="GeneID" id="54490854"/>
<sequence length="968" mass="105762">MPLNFSNKVFPRRKSSGNVLDEVQRPTSDGFRVMSQVEVENKKQLQAAEKERRSRSGFFGTKPRQGSVEAEEDIRARNSSLYDNSSSSARFSSSSTLPSSSDKENSDNIFAPTKISDSRTFSLRGAGRTFTFGGKSSKLDSINAAKPSPPPLPHNIPLPNPQFRERSMTTTSYASTAQPPKIDYRIEQDTSEFGSGFDNLFEGLSSPRPALDKPLPPGPAQRTESEPVLALPPRVFTSTRPNAPPDPAEINAIRRDNNLSPRSWSSQDNLISSSLTDSPVEERAPPVPPHRDMNSPRMPPEAISPSSDRSDSPYRPVLSTSQQNSYLSLPTSYTRKDSTSSELSPKHSFSSISSQEEHTLTRAPVPVRNTAFSDGDESVASDATPRATSRRDADDDDLAASAAAAMSFAERPPANKVMNQAQYNSYRRQQEMRAPSVHSESDTEEDYNYDEEDEAERQREIAKQRRKQEAAMSVYRQRMSKMTGEKPMQAPSMIAEHPTAVKSDSVPTVTIGDEFSDELADTLGALDGTTPTRNGISGKSSSSGASGEESPDEDTPLGILMAHGFPSKTRPPTKMYGAGTPVVVPSDRPVSAGNPRASMMPGPGKIPPFARGLPREAPNYFGDGLVQPSNRESFALNNHAPASVYGGSMAGEQQRSTTLINVIANEERSKAMRRGSPNARNGFGPMMQSNQSMPNFQVSQNMQNLGNGMDMNGMMGMQGPGGNMDPSFQWNPQAFFQHMAMQQQQMFAMTQQMMAMGGMNGMNQPMTPMSGPNGMQNGYLNPSSTYAPSVAGRPMSMAPSISNRTSTMVGRPQSTFGLEPSARTQSMVRPPSTFNLGLNVPSSRQSTLMSGANPNYTPSIAPSERSTVGMASRYRPVNTCVNEGASVMSGQLSNHQLQHQQPGPASSDIHTRQKPGRGKAFLNAFKRNTRHEDIEEEDWSDVAQRKSRFLNPDRKHERDLKDLWPQDA</sequence>
<feature type="compositionally biased region" description="Polar residues" evidence="1">
    <location>
        <begin position="892"/>
        <end position="904"/>
    </location>
</feature>
<feature type="compositionally biased region" description="Polar residues" evidence="1">
    <location>
        <begin position="168"/>
        <end position="178"/>
    </location>
</feature>
<dbReference type="EMBL" id="ML996574">
    <property type="protein sequence ID" value="KAF2757260.1"/>
    <property type="molecule type" value="Genomic_DNA"/>
</dbReference>
<feature type="compositionally biased region" description="Basic and acidic residues" evidence="1">
    <location>
        <begin position="280"/>
        <end position="294"/>
    </location>
</feature>
<feature type="compositionally biased region" description="Low complexity" evidence="1">
    <location>
        <begin position="535"/>
        <end position="548"/>
    </location>
</feature>
<feature type="compositionally biased region" description="Pro residues" evidence="1">
    <location>
        <begin position="147"/>
        <end position="160"/>
    </location>
</feature>
<evidence type="ECO:0000313" key="3">
    <source>
        <dbReference type="Proteomes" id="UP000799437"/>
    </source>
</evidence>
<dbReference type="OrthoDB" id="5396252at2759"/>
<feature type="region of interest" description="Disordered" evidence="1">
    <location>
        <begin position="427"/>
        <end position="473"/>
    </location>
</feature>
<feature type="region of interest" description="Disordered" evidence="1">
    <location>
        <begin position="1"/>
        <end position="180"/>
    </location>
</feature>
<feature type="compositionally biased region" description="Acidic residues" evidence="1">
    <location>
        <begin position="442"/>
        <end position="455"/>
    </location>
</feature>
<feature type="compositionally biased region" description="Polar residues" evidence="1">
    <location>
        <begin position="340"/>
        <end position="354"/>
    </location>
</feature>
<feature type="compositionally biased region" description="Low complexity" evidence="1">
    <location>
        <begin position="79"/>
        <end position="100"/>
    </location>
</feature>
<feature type="compositionally biased region" description="Basic and acidic residues" evidence="1">
    <location>
        <begin position="456"/>
        <end position="469"/>
    </location>
</feature>
<feature type="region of interest" description="Disordered" evidence="1">
    <location>
        <begin position="193"/>
        <end position="398"/>
    </location>
</feature>
<feature type="compositionally biased region" description="Polar residues" evidence="1">
    <location>
        <begin position="258"/>
        <end position="277"/>
    </location>
</feature>
<feature type="region of interest" description="Disordered" evidence="1">
    <location>
        <begin position="524"/>
        <end position="557"/>
    </location>
</feature>
<feature type="region of interest" description="Disordered" evidence="1">
    <location>
        <begin position="845"/>
        <end position="864"/>
    </location>
</feature>
<dbReference type="PANTHER" id="PTHR42068:SF1">
    <property type="entry name" value="YALI0B18964P"/>
    <property type="match status" value="1"/>
</dbReference>
<gene>
    <name evidence="2" type="ORF">EJ05DRAFT_60951</name>
</gene>
<feature type="compositionally biased region" description="Polar residues" evidence="1">
    <location>
        <begin position="318"/>
        <end position="333"/>
    </location>
</feature>
<name>A0A6A6W5P4_9PEZI</name>
<dbReference type="Proteomes" id="UP000799437">
    <property type="component" value="Unassembled WGS sequence"/>
</dbReference>
<protein>
    <submittedName>
        <fullName evidence="2">Uncharacterized protein</fullName>
    </submittedName>
</protein>
<dbReference type="AlphaFoldDB" id="A0A6A6W5P4"/>
<feature type="compositionally biased region" description="Basic and acidic residues" evidence="1">
    <location>
        <begin position="39"/>
        <end position="54"/>
    </location>
</feature>
<dbReference type="PANTHER" id="PTHR42068">
    <property type="entry name" value="YALI0B18964P"/>
    <property type="match status" value="1"/>
</dbReference>
<feature type="compositionally biased region" description="Basic and acidic residues" evidence="1">
    <location>
        <begin position="951"/>
        <end position="968"/>
    </location>
</feature>
<evidence type="ECO:0000256" key="1">
    <source>
        <dbReference type="SAM" id="MobiDB-lite"/>
    </source>
</evidence>